<reference evidence="2 3" key="1">
    <citation type="journal article" date="2021" name="Elife">
        <title>Chloroplast acquisition without the gene transfer in kleptoplastic sea slugs, Plakobranchus ocellatus.</title>
        <authorList>
            <person name="Maeda T."/>
            <person name="Takahashi S."/>
            <person name="Yoshida T."/>
            <person name="Shimamura S."/>
            <person name="Takaki Y."/>
            <person name="Nagai Y."/>
            <person name="Toyoda A."/>
            <person name="Suzuki Y."/>
            <person name="Arimoto A."/>
            <person name="Ishii H."/>
            <person name="Satoh N."/>
            <person name="Nishiyama T."/>
            <person name="Hasebe M."/>
            <person name="Maruyama T."/>
            <person name="Minagawa J."/>
            <person name="Obokata J."/>
            <person name="Shigenobu S."/>
        </authorList>
    </citation>
    <scope>NUCLEOTIDE SEQUENCE [LARGE SCALE GENOMIC DNA]</scope>
</reference>
<dbReference type="EMBL" id="BLXT01005154">
    <property type="protein sequence ID" value="GFO20197.1"/>
    <property type="molecule type" value="Genomic_DNA"/>
</dbReference>
<gene>
    <name evidence="2" type="ORF">PoB_004670200</name>
</gene>
<protein>
    <submittedName>
        <fullName evidence="2">Uncharacterized protein</fullName>
    </submittedName>
</protein>
<organism evidence="2 3">
    <name type="scientific">Plakobranchus ocellatus</name>
    <dbReference type="NCBI Taxonomy" id="259542"/>
    <lineage>
        <taxon>Eukaryota</taxon>
        <taxon>Metazoa</taxon>
        <taxon>Spiralia</taxon>
        <taxon>Lophotrochozoa</taxon>
        <taxon>Mollusca</taxon>
        <taxon>Gastropoda</taxon>
        <taxon>Heterobranchia</taxon>
        <taxon>Euthyneura</taxon>
        <taxon>Panpulmonata</taxon>
        <taxon>Sacoglossa</taxon>
        <taxon>Placobranchoidea</taxon>
        <taxon>Plakobranchidae</taxon>
        <taxon>Plakobranchus</taxon>
    </lineage>
</organism>
<comment type="caution">
    <text evidence="2">The sequence shown here is derived from an EMBL/GenBank/DDBJ whole genome shotgun (WGS) entry which is preliminary data.</text>
</comment>
<name>A0AAV4BLK5_9GAST</name>
<evidence type="ECO:0000256" key="1">
    <source>
        <dbReference type="SAM" id="MobiDB-lite"/>
    </source>
</evidence>
<evidence type="ECO:0000313" key="2">
    <source>
        <dbReference type="EMBL" id="GFO20197.1"/>
    </source>
</evidence>
<proteinExistence type="predicted"/>
<accession>A0AAV4BLK5</accession>
<evidence type="ECO:0000313" key="3">
    <source>
        <dbReference type="Proteomes" id="UP000735302"/>
    </source>
</evidence>
<keyword evidence="3" id="KW-1185">Reference proteome</keyword>
<feature type="region of interest" description="Disordered" evidence="1">
    <location>
        <begin position="1"/>
        <end position="25"/>
    </location>
</feature>
<sequence length="193" mass="22108">MAAKQMRQIPVHGNEQVLQRSKQHKLPRKDISMVLCFNLDNAPVDKTSSSHADGYDDLRGMRVASWVDRFLVPLFLAPVQMGAEFFVHWRRAAAHTLILECLSFPQSFSRQDDGAGFLSKPGSQSSLWRLLKQKYTFFCKVRALYKTIRNQNLPFLLLYSEQLSLNAAKYNGAIAKRFCSPDGQPPTFQLVWR</sequence>
<dbReference type="Proteomes" id="UP000735302">
    <property type="component" value="Unassembled WGS sequence"/>
</dbReference>
<dbReference type="AlphaFoldDB" id="A0AAV4BLK5"/>